<dbReference type="EMBL" id="CADEPM010000004">
    <property type="protein sequence ID" value="CAB3404900.1"/>
    <property type="molecule type" value="Genomic_DNA"/>
</dbReference>
<keyword evidence="3" id="KW-0479">Metal-binding</keyword>
<dbReference type="PANTHER" id="PTHR24291">
    <property type="entry name" value="CYTOCHROME P450 FAMILY 4"/>
    <property type="match status" value="1"/>
</dbReference>
<dbReference type="Pfam" id="PF00067">
    <property type="entry name" value="p450"/>
    <property type="match status" value="1"/>
</dbReference>
<dbReference type="Gene3D" id="1.10.630.10">
    <property type="entry name" value="Cytochrome P450"/>
    <property type="match status" value="1"/>
</dbReference>
<dbReference type="PANTHER" id="PTHR24291:SF128">
    <property type="entry name" value="CYTOCHROME P450"/>
    <property type="match status" value="1"/>
</dbReference>
<evidence type="ECO:0000256" key="5">
    <source>
        <dbReference type="ARBA" id="ARBA00023033"/>
    </source>
</evidence>
<comment type="caution">
    <text evidence="6">The sequence shown here is derived from an EMBL/GenBank/DDBJ whole genome shotgun (WGS) entry which is preliminary data.</text>
</comment>
<evidence type="ECO:0000256" key="1">
    <source>
        <dbReference type="ARBA" id="ARBA00001971"/>
    </source>
</evidence>
<reference evidence="6 7" key="1">
    <citation type="submission" date="2020-04" db="EMBL/GenBank/DDBJ databases">
        <authorList>
            <person name="Laetsch R D."/>
            <person name="Stevens L."/>
            <person name="Kumar S."/>
            <person name="Blaxter L. M."/>
        </authorList>
    </citation>
    <scope>NUCLEOTIDE SEQUENCE [LARGE SCALE GENOMIC DNA]</scope>
</reference>
<keyword evidence="3" id="KW-0349">Heme</keyword>
<dbReference type="AlphaFoldDB" id="A0A8S1EU83"/>
<protein>
    <recommendedName>
        <fullName evidence="8">Cytochrome P450</fullName>
    </recommendedName>
</protein>
<dbReference type="Proteomes" id="UP000494206">
    <property type="component" value="Unassembled WGS sequence"/>
</dbReference>
<keyword evidence="4" id="KW-0408">Iron</keyword>
<evidence type="ECO:0008006" key="8">
    <source>
        <dbReference type="Google" id="ProtNLM"/>
    </source>
</evidence>
<dbReference type="SUPFAM" id="SSF48264">
    <property type="entry name" value="Cytochrome P450"/>
    <property type="match status" value="1"/>
</dbReference>
<dbReference type="InterPro" id="IPR050196">
    <property type="entry name" value="Cytochrome_P450_Monoox"/>
</dbReference>
<sequence length="196" mass="22394">MQLTHLLLLFLTSLIVFYYKQLYEIVVDRFRLYRAMSRFPGPVSLPLIGTIWQIPWNVQDLTMLLIDWGRHYSMRGSGVIGGWIGPMPVLAVIHPAYAKPILESNEIITKADQYDILFPWLGTGLLTSTGEKWRRRRKMLTPAFHFKVLSSFVAVHDYQAKVSFSTFIIIASRWCDEAAKGRCCAVSVLLGQVLDS</sequence>
<evidence type="ECO:0000313" key="7">
    <source>
        <dbReference type="Proteomes" id="UP000494206"/>
    </source>
</evidence>
<dbReference type="InterPro" id="IPR036396">
    <property type="entry name" value="Cyt_P450_sf"/>
</dbReference>
<gene>
    <name evidence="6" type="ORF">CBOVIS_LOCUS7162</name>
</gene>
<comment type="similarity">
    <text evidence="2">Belongs to the cytochrome P450 family.</text>
</comment>
<dbReference type="GO" id="GO:0005506">
    <property type="term" value="F:iron ion binding"/>
    <property type="evidence" value="ECO:0007669"/>
    <property type="project" value="InterPro"/>
</dbReference>
<keyword evidence="5" id="KW-0560">Oxidoreductase</keyword>
<dbReference type="GO" id="GO:0020037">
    <property type="term" value="F:heme binding"/>
    <property type="evidence" value="ECO:0007669"/>
    <property type="project" value="InterPro"/>
</dbReference>
<keyword evidence="7" id="KW-1185">Reference proteome</keyword>
<comment type="cofactor">
    <cofactor evidence="1">
        <name>heme</name>
        <dbReference type="ChEBI" id="CHEBI:30413"/>
    </cofactor>
</comment>
<evidence type="ECO:0000313" key="6">
    <source>
        <dbReference type="EMBL" id="CAB3404900.1"/>
    </source>
</evidence>
<evidence type="ECO:0000256" key="2">
    <source>
        <dbReference type="ARBA" id="ARBA00010617"/>
    </source>
</evidence>
<keyword evidence="5" id="KW-0503">Monooxygenase</keyword>
<evidence type="ECO:0000256" key="4">
    <source>
        <dbReference type="ARBA" id="ARBA00023004"/>
    </source>
</evidence>
<proteinExistence type="inferred from homology"/>
<accession>A0A8S1EU83</accession>
<dbReference type="OrthoDB" id="1470350at2759"/>
<dbReference type="InterPro" id="IPR001128">
    <property type="entry name" value="Cyt_P450"/>
</dbReference>
<name>A0A8S1EU83_9PELO</name>
<evidence type="ECO:0000256" key="3">
    <source>
        <dbReference type="ARBA" id="ARBA00022617"/>
    </source>
</evidence>
<dbReference type="GO" id="GO:0016705">
    <property type="term" value="F:oxidoreductase activity, acting on paired donors, with incorporation or reduction of molecular oxygen"/>
    <property type="evidence" value="ECO:0007669"/>
    <property type="project" value="InterPro"/>
</dbReference>
<organism evidence="6 7">
    <name type="scientific">Caenorhabditis bovis</name>
    <dbReference type="NCBI Taxonomy" id="2654633"/>
    <lineage>
        <taxon>Eukaryota</taxon>
        <taxon>Metazoa</taxon>
        <taxon>Ecdysozoa</taxon>
        <taxon>Nematoda</taxon>
        <taxon>Chromadorea</taxon>
        <taxon>Rhabditida</taxon>
        <taxon>Rhabditina</taxon>
        <taxon>Rhabditomorpha</taxon>
        <taxon>Rhabditoidea</taxon>
        <taxon>Rhabditidae</taxon>
        <taxon>Peloderinae</taxon>
        <taxon>Caenorhabditis</taxon>
    </lineage>
</organism>
<dbReference type="GO" id="GO:0004497">
    <property type="term" value="F:monooxygenase activity"/>
    <property type="evidence" value="ECO:0007669"/>
    <property type="project" value="UniProtKB-KW"/>
</dbReference>